<feature type="transmembrane region" description="Helical" evidence="1">
    <location>
        <begin position="1435"/>
        <end position="1457"/>
    </location>
</feature>
<evidence type="ECO:0008006" key="4">
    <source>
        <dbReference type="Google" id="ProtNLM"/>
    </source>
</evidence>
<dbReference type="EMBL" id="CT868671">
    <property type="protein sequence ID" value="CAK93002.1"/>
    <property type="molecule type" value="Genomic_DNA"/>
</dbReference>
<accession>A0ECI5</accession>
<dbReference type="OrthoDB" id="302951at2759"/>
<keyword evidence="3" id="KW-1185">Reference proteome</keyword>
<dbReference type="HOGENOM" id="CLU_260474_0_0_1"/>
<dbReference type="OMA" id="IMHMEES"/>
<evidence type="ECO:0000313" key="2">
    <source>
        <dbReference type="EMBL" id="CAK93002.1"/>
    </source>
</evidence>
<sequence>MFAFYYPKATLFRFWYHHHFKIALPILIQNQQLDVASLFNVLLIILLTIILLCYTERIGEIQIYKAIKIFNYTFILIAFSIHHLSQFVFLICILVYDGIIILQVFGLSIVTNQEFIKFQTLTLISMTRFIVLLMLFFIQVTDLLLVVPLLLFLSIVVLNKYIHHKIQFVLQEQPFKLSSMILLQFTYQLGLYIGLLYISQILVTHSKDCNRPECFCNKEISINKEETWKSPKTMLRQSLNEILCEIVRLYKFSKMEDSEEYLLLLSRIEIEYRNDKLFETLIRSSKLSKTTFFGYTIFPYQFRIQGHRDMFYHKLQSKIEGVRLNSYIYYTYCNLVEQVGQMIVKLLNQRQQILTMFTIQYQNPLYYLYHNRLLQYISLYEKCESQLQHILKLNPQSCVTQNLVQALYSIVTFQEEKLKQIEVNHNLMTIQIDSLWSTLNDRQCCYVQCKYDKGLIMINHSVLFTSIMEENGIKSDFVGQYIDKLISSPFKEVHHIFLQRLIHEGKPRLLNNGIQQFFINTNKGYLRQIDSLVRLGQSMEYLTFMTIMGYKQEETYGKILLSSLGTIYSYSELAAQQLHLDKILKSHNKVHINLKLCIPKCSSMNEVNDGFILIPRVNLVKQDQVQKSISTSKLDQVAFYKYFLKCPKKCYVFFSIYKFSTTIYDDGNLQFETLFIYQSTEIKDLELKMIALELMLKQVMLNNQISQENYFTSYTSFKSIIPDIKQNVQAPHSHKSNSQEIDDGDFIISNESIHIQQEPQTVQLYQFMGLEQNEVLIEQKNNQVNHSSMIANSFQTQDYLLSSRRLNDLSARDSKRESQLLIHQNLANIQTISHQEKVVEGNEDEIEIDSPEEMKVQVQMEISIKDLSESCLKEQTDWIRSMLRLKKGQIEKNYKQKLTTYKKASLNKLNLEQQSSSIRSTDSQKGLINHVVNGMIQSNPHQFYGILVIAIFYIVLLLILIVLSITELQNQLHHIYLDSSAGQFSITLLQDINLVEIAIHLLAINSTFGAPQFYIENSTDDYINYVQTVNNRQYINPEFLQNLEQTPIKINHTFSNFGVYEYITFNTRRYLVDSLPLLFHRITEVVAFEQSNFNIMHMEESYFTLNYPIYFNLASNLINSTDHEMTDTKNAALDIALIYVITGLLSCLLIVILIGFAEISIAKWRVSIVRTYFLFQNLQQSLVQQERETHNLLIIDELQHMKYNVIKLEKQAQQVLKNEQRIFDTKLKQSFWAKQLISIILLGALELLYFVPYYQIFSNSVDQLIAFHQDLYKLGLTQLSFSNRLVYFIQQYANPQNNIDSTTFNEFDAWFQTYQDQFLFELPFDETHDSSSLTYMVNNNICEMDEIAPMNKLGHKCPYSIQEGYSKFVVSTENQLRIMQSEYSDFSLGIQQIMQDTDFLDIIIAYGFVFPQFNKNRDYLFKTQKQNNEQSNTQAILMAVFVLIALLILFSVIIFIISKQFLAVIKTVKQTLLIFSKEQIARNKHLVQILSKEVTFD</sequence>
<keyword evidence="1" id="KW-1133">Transmembrane helix</keyword>
<evidence type="ECO:0000313" key="3">
    <source>
        <dbReference type="Proteomes" id="UP000000600"/>
    </source>
</evidence>
<reference evidence="2 3" key="1">
    <citation type="journal article" date="2006" name="Nature">
        <title>Global trends of whole-genome duplications revealed by the ciliate Paramecium tetraurelia.</title>
        <authorList>
            <consortium name="Genoscope"/>
            <person name="Aury J.-M."/>
            <person name="Jaillon O."/>
            <person name="Duret L."/>
            <person name="Noel B."/>
            <person name="Jubin C."/>
            <person name="Porcel B.M."/>
            <person name="Segurens B."/>
            <person name="Daubin V."/>
            <person name="Anthouard V."/>
            <person name="Aiach N."/>
            <person name="Arnaiz O."/>
            <person name="Billaut A."/>
            <person name="Beisson J."/>
            <person name="Blanc I."/>
            <person name="Bouhouche K."/>
            <person name="Camara F."/>
            <person name="Duharcourt S."/>
            <person name="Guigo R."/>
            <person name="Gogendeau D."/>
            <person name="Katinka M."/>
            <person name="Keller A.-M."/>
            <person name="Kissmehl R."/>
            <person name="Klotz C."/>
            <person name="Koll F."/>
            <person name="Le Moue A."/>
            <person name="Lepere C."/>
            <person name="Malinsky S."/>
            <person name="Nowacki M."/>
            <person name="Nowak J.K."/>
            <person name="Plattner H."/>
            <person name="Poulain J."/>
            <person name="Ruiz F."/>
            <person name="Serrano V."/>
            <person name="Zagulski M."/>
            <person name="Dessen P."/>
            <person name="Betermier M."/>
            <person name="Weissenbach J."/>
            <person name="Scarpelli C."/>
            <person name="Schachter V."/>
            <person name="Sperling L."/>
            <person name="Meyer E."/>
            <person name="Cohen J."/>
            <person name="Wincker P."/>
        </authorList>
    </citation>
    <scope>NUCLEOTIDE SEQUENCE [LARGE SCALE GENOMIC DNA]</scope>
    <source>
        <strain evidence="2 3">Stock d4-2</strain>
    </source>
</reference>
<protein>
    <recommendedName>
        <fullName evidence="4">PAS domain-containing protein</fullName>
    </recommendedName>
</protein>
<dbReference type="RefSeq" id="XP_001460399.1">
    <property type="nucleotide sequence ID" value="XM_001460362.1"/>
</dbReference>
<feature type="transmembrane region" description="Helical" evidence="1">
    <location>
        <begin position="1236"/>
        <end position="1254"/>
    </location>
</feature>
<keyword evidence="1" id="KW-0812">Transmembrane</keyword>
<feature type="transmembrane region" description="Helical" evidence="1">
    <location>
        <begin position="35"/>
        <end position="54"/>
    </location>
</feature>
<feature type="transmembrane region" description="Helical" evidence="1">
    <location>
        <begin position="88"/>
        <end position="109"/>
    </location>
</feature>
<feature type="transmembrane region" description="Helical" evidence="1">
    <location>
        <begin position="66"/>
        <end position="82"/>
    </location>
</feature>
<dbReference type="KEGG" id="ptm:GSPATT00003871001"/>
<dbReference type="InParanoid" id="A0ECI5"/>
<dbReference type="Proteomes" id="UP000000600">
    <property type="component" value="Unassembled WGS sequence"/>
</dbReference>
<organism evidence="2 3">
    <name type="scientific">Paramecium tetraurelia</name>
    <dbReference type="NCBI Taxonomy" id="5888"/>
    <lineage>
        <taxon>Eukaryota</taxon>
        <taxon>Sar</taxon>
        <taxon>Alveolata</taxon>
        <taxon>Ciliophora</taxon>
        <taxon>Intramacronucleata</taxon>
        <taxon>Oligohymenophorea</taxon>
        <taxon>Peniculida</taxon>
        <taxon>Parameciidae</taxon>
        <taxon>Paramecium</taxon>
    </lineage>
</organism>
<gene>
    <name evidence="2" type="ORF">GSPATT00003871001</name>
</gene>
<feature type="transmembrane region" description="Helical" evidence="1">
    <location>
        <begin position="943"/>
        <end position="965"/>
    </location>
</feature>
<keyword evidence="1" id="KW-0472">Membrane</keyword>
<feature type="transmembrane region" description="Helical" evidence="1">
    <location>
        <begin position="1131"/>
        <end position="1157"/>
    </location>
</feature>
<proteinExistence type="predicted"/>
<evidence type="ECO:0000256" key="1">
    <source>
        <dbReference type="SAM" id="Phobius"/>
    </source>
</evidence>
<dbReference type="GeneID" id="5046184"/>
<name>A0ECI5_PARTE</name>